<dbReference type="PROSITE" id="PS50865">
    <property type="entry name" value="ZF_MYND_2"/>
    <property type="match status" value="1"/>
</dbReference>
<keyword evidence="2 4" id="KW-0863">Zinc-finger</keyword>
<keyword evidence="7" id="KW-1185">Reference proteome</keyword>
<evidence type="ECO:0000256" key="2">
    <source>
        <dbReference type="ARBA" id="ARBA00022771"/>
    </source>
</evidence>
<dbReference type="EMBL" id="JH711582">
    <property type="protein sequence ID" value="EIW78226.1"/>
    <property type="molecule type" value="Genomic_DNA"/>
</dbReference>
<proteinExistence type="predicted"/>
<organism evidence="6 7">
    <name type="scientific">Coniophora puteana (strain RWD-64-598)</name>
    <name type="common">Brown rot fungus</name>
    <dbReference type="NCBI Taxonomy" id="741705"/>
    <lineage>
        <taxon>Eukaryota</taxon>
        <taxon>Fungi</taxon>
        <taxon>Dikarya</taxon>
        <taxon>Basidiomycota</taxon>
        <taxon>Agaricomycotina</taxon>
        <taxon>Agaricomycetes</taxon>
        <taxon>Agaricomycetidae</taxon>
        <taxon>Boletales</taxon>
        <taxon>Coniophorineae</taxon>
        <taxon>Coniophoraceae</taxon>
        <taxon>Coniophora</taxon>
    </lineage>
</organism>
<dbReference type="GO" id="GO:0008270">
    <property type="term" value="F:zinc ion binding"/>
    <property type="evidence" value="ECO:0007669"/>
    <property type="project" value="UniProtKB-KW"/>
</dbReference>
<dbReference type="InterPro" id="IPR002893">
    <property type="entry name" value="Znf_MYND"/>
</dbReference>
<dbReference type="RefSeq" id="XP_007771301.1">
    <property type="nucleotide sequence ID" value="XM_007773111.1"/>
</dbReference>
<feature type="domain" description="MYND-type" evidence="5">
    <location>
        <begin position="24"/>
        <end position="61"/>
    </location>
</feature>
<gene>
    <name evidence="6" type="ORF">CONPUDRAFT_108026</name>
</gene>
<dbReference type="OrthoDB" id="2672662at2759"/>
<dbReference type="Proteomes" id="UP000053558">
    <property type="component" value="Unassembled WGS sequence"/>
</dbReference>
<keyword evidence="1" id="KW-0479">Metal-binding</keyword>
<dbReference type="OMA" id="HNSTLMA"/>
<evidence type="ECO:0000313" key="6">
    <source>
        <dbReference type="EMBL" id="EIW78226.1"/>
    </source>
</evidence>
<sequence length="255" mass="28925">MKDSPVNEDKVFDKARHRCNNPACYANGAEVKLFLCTGCRMAKYCSKTCQKEDWSNHRKPCKQNVQHEAALRNPLNPLNLLPLPDGLTPSELDYHLEKWIAFHHQPTLMYAVINALDLPSDISRANTHILRIRLSFRMGHINTHRADPQRPPPNDRKETHAKDFVVVTAEAITMEEARKLRAPWPESIADLQSMQIESERNNRGSIAVAAIEAFPLGMQCVPCGSLRASSLKTWMTDANWKATLIDQVQKGEKLH</sequence>
<dbReference type="AlphaFoldDB" id="A0A5M3MGU8"/>
<dbReference type="GeneID" id="19198685"/>
<dbReference type="KEGG" id="cput:CONPUDRAFT_108026"/>
<evidence type="ECO:0000256" key="1">
    <source>
        <dbReference type="ARBA" id="ARBA00022723"/>
    </source>
</evidence>
<keyword evidence="3" id="KW-0862">Zinc</keyword>
<evidence type="ECO:0000256" key="4">
    <source>
        <dbReference type="PROSITE-ProRule" id="PRU00134"/>
    </source>
</evidence>
<dbReference type="Pfam" id="PF01753">
    <property type="entry name" value="zf-MYND"/>
    <property type="match status" value="1"/>
</dbReference>
<evidence type="ECO:0000259" key="5">
    <source>
        <dbReference type="PROSITE" id="PS50865"/>
    </source>
</evidence>
<evidence type="ECO:0000313" key="7">
    <source>
        <dbReference type="Proteomes" id="UP000053558"/>
    </source>
</evidence>
<reference evidence="7" key="1">
    <citation type="journal article" date="2012" name="Science">
        <title>The Paleozoic origin of enzymatic lignin decomposition reconstructed from 31 fungal genomes.</title>
        <authorList>
            <person name="Floudas D."/>
            <person name="Binder M."/>
            <person name="Riley R."/>
            <person name="Barry K."/>
            <person name="Blanchette R.A."/>
            <person name="Henrissat B."/>
            <person name="Martinez A.T."/>
            <person name="Otillar R."/>
            <person name="Spatafora J.W."/>
            <person name="Yadav J.S."/>
            <person name="Aerts A."/>
            <person name="Benoit I."/>
            <person name="Boyd A."/>
            <person name="Carlson A."/>
            <person name="Copeland A."/>
            <person name="Coutinho P.M."/>
            <person name="de Vries R.P."/>
            <person name="Ferreira P."/>
            <person name="Findley K."/>
            <person name="Foster B."/>
            <person name="Gaskell J."/>
            <person name="Glotzer D."/>
            <person name="Gorecki P."/>
            <person name="Heitman J."/>
            <person name="Hesse C."/>
            <person name="Hori C."/>
            <person name="Igarashi K."/>
            <person name="Jurgens J.A."/>
            <person name="Kallen N."/>
            <person name="Kersten P."/>
            <person name="Kohler A."/>
            <person name="Kuees U."/>
            <person name="Kumar T.K.A."/>
            <person name="Kuo A."/>
            <person name="LaButti K."/>
            <person name="Larrondo L.F."/>
            <person name="Lindquist E."/>
            <person name="Ling A."/>
            <person name="Lombard V."/>
            <person name="Lucas S."/>
            <person name="Lundell T."/>
            <person name="Martin R."/>
            <person name="McLaughlin D.J."/>
            <person name="Morgenstern I."/>
            <person name="Morin E."/>
            <person name="Murat C."/>
            <person name="Nagy L.G."/>
            <person name="Nolan M."/>
            <person name="Ohm R.A."/>
            <person name="Patyshakuliyeva A."/>
            <person name="Rokas A."/>
            <person name="Ruiz-Duenas F.J."/>
            <person name="Sabat G."/>
            <person name="Salamov A."/>
            <person name="Samejima M."/>
            <person name="Schmutz J."/>
            <person name="Slot J.C."/>
            <person name="St John F."/>
            <person name="Stenlid J."/>
            <person name="Sun H."/>
            <person name="Sun S."/>
            <person name="Syed K."/>
            <person name="Tsang A."/>
            <person name="Wiebenga A."/>
            <person name="Young D."/>
            <person name="Pisabarro A."/>
            <person name="Eastwood D.C."/>
            <person name="Martin F."/>
            <person name="Cullen D."/>
            <person name="Grigoriev I.V."/>
            <person name="Hibbett D.S."/>
        </authorList>
    </citation>
    <scope>NUCLEOTIDE SEQUENCE [LARGE SCALE GENOMIC DNA]</scope>
    <source>
        <strain evidence="7">RWD-64-598 SS2</strain>
    </source>
</reference>
<protein>
    <recommendedName>
        <fullName evidence="5">MYND-type domain-containing protein</fullName>
    </recommendedName>
</protein>
<dbReference type="Gene3D" id="6.10.140.2220">
    <property type="match status" value="1"/>
</dbReference>
<comment type="caution">
    <text evidence="6">The sequence shown here is derived from an EMBL/GenBank/DDBJ whole genome shotgun (WGS) entry which is preliminary data.</text>
</comment>
<name>A0A5M3MGU8_CONPW</name>
<evidence type="ECO:0000256" key="3">
    <source>
        <dbReference type="ARBA" id="ARBA00022833"/>
    </source>
</evidence>
<dbReference type="SUPFAM" id="SSF144232">
    <property type="entry name" value="HIT/MYND zinc finger-like"/>
    <property type="match status" value="1"/>
</dbReference>
<accession>A0A5M3MGU8</accession>